<dbReference type="Proteomes" id="UP000318138">
    <property type="component" value="Chromosome"/>
</dbReference>
<dbReference type="RefSeq" id="WP_176009712.1">
    <property type="nucleotide sequence ID" value="NZ_CP041372.2"/>
</dbReference>
<proteinExistence type="predicted"/>
<evidence type="ECO:0000313" key="3">
    <source>
        <dbReference type="Proteomes" id="UP000318138"/>
    </source>
</evidence>
<dbReference type="Gene3D" id="1.10.10.60">
    <property type="entry name" value="Homeodomain-like"/>
    <property type="match status" value="1"/>
</dbReference>
<gene>
    <name evidence="1" type="ORF">FLK61_33915</name>
    <name evidence="2" type="ORF">FLK61_34210</name>
</gene>
<dbReference type="AlphaFoldDB" id="A0A859FFR8"/>
<keyword evidence="3" id="KW-1185">Reference proteome</keyword>
<evidence type="ECO:0000313" key="1">
    <source>
        <dbReference type="EMBL" id="QKS71680.1"/>
    </source>
</evidence>
<evidence type="ECO:0000313" key="2">
    <source>
        <dbReference type="EMBL" id="QKS71733.1"/>
    </source>
</evidence>
<sequence>MLEEANIASIERKHMIREFGTTELLFDGMDLAFSVSELAEIRQLWVEGYTTIQIAKRLNRDKNEVFLAVFHLSFKNRKDRKDNIVMRVPQLRGDDDAGATG</sequence>
<dbReference type="KEGG" id="psua:FLK61_33915"/>
<accession>A0A859FFR8</accession>
<name>A0A859FFR8_9BACI</name>
<organism evidence="1 3">
    <name type="scientific">Paenalkalicoccus suaedae</name>
    <dbReference type="NCBI Taxonomy" id="2592382"/>
    <lineage>
        <taxon>Bacteria</taxon>
        <taxon>Bacillati</taxon>
        <taxon>Bacillota</taxon>
        <taxon>Bacilli</taxon>
        <taxon>Bacillales</taxon>
        <taxon>Bacillaceae</taxon>
        <taxon>Paenalkalicoccus</taxon>
    </lineage>
</organism>
<dbReference type="EMBL" id="CP041372">
    <property type="protein sequence ID" value="QKS71680.1"/>
    <property type="molecule type" value="Genomic_DNA"/>
</dbReference>
<reference evidence="1" key="2">
    <citation type="submission" date="2020-05" db="EMBL/GenBank/DDBJ databases">
        <title>Bacillus alkalisoli sp. nov. isolated from saline soil.</title>
        <authorList>
            <person name="Sun J.-Q."/>
            <person name="Xu L."/>
        </authorList>
    </citation>
    <scope>NUCLEOTIDE SEQUENCE</scope>
    <source>
        <strain evidence="1">M4U3P1</strain>
    </source>
</reference>
<dbReference type="KEGG" id="psua:FLK61_34210"/>
<dbReference type="EMBL" id="CP041372">
    <property type="protein sequence ID" value="QKS71733.1"/>
    <property type="molecule type" value="Genomic_DNA"/>
</dbReference>
<reference evidence="3" key="1">
    <citation type="submission" date="2019-07" db="EMBL/GenBank/DDBJ databases">
        <title>Bacillus alkalisoli sp. nov. isolated from saline soil.</title>
        <authorList>
            <person name="Sun J.-Q."/>
            <person name="Xu L."/>
        </authorList>
    </citation>
    <scope>NUCLEOTIDE SEQUENCE [LARGE SCALE GENOMIC DNA]</scope>
    <source>
        <strain evidence="2 3">M4U3P1</strain>
    </source>
</reference>
<protein>
    <submittedName>
        <fullName evidence="1">Uncharacterized protein</fullName>
    </submittedName>
</protein>